<dbReference type="Gene3D" id="1.20.5.70">
    <property type="match status" value="1"/>
</dbReference>
<evidence type="ECO:0000256" key="2">
    <source>
        <dbReference type="ARBA" id="ARBA00022692"/>
    </source>
</evidence>
<dbReference type="PANTHER" id="PTHR13813:SF3">
    <property type="entry name" value="GLYCOPHORIN-A"/>
    <property type="match status" value="1"/>
</dbReference>
<dbReference type="PANTHER" id="PTHR13813">
    <property type="entry name" value="GLYCOPHORIN"/>
    <property type="match status" value="1"/>
</dbReference>
<dbReference type="Proteomes" id="UP001488838">
    <property type="component" value="Unassembled WGS sequence"/>
</dbReference>
<evidence type="ECO:0000313" key="10">
    <source>
        <dbReference type="EMBL" id="KAK7801339.1"/>
    </source>
</evidence>
<reference evidence="10 11" key="1">
    <citation type="journal article" date="2023" name="bioRxiv">
        <title>Conserved and derived expression patterns and positive selection on dental genes reveal complex evolutionary context of ever-growing rodent molars.</title>
        <authorList>
            <person name="Calamari Z.T."/>
            <person name="Song A."/>
            <person name="Cohen E."/>
            <person name="Akter M."/>
            <person name="Roy R.D."/>
            <person name="Hallikas O."/>
            <person name="Christensen M.M."/>
            <person name="Li P."/>
            <person name="Marangoni P."/>
            <person name="Jernvall J."/>
            <person name="Klein O.D."/>
        </authorList>
    </citation>
    <scope>NUCLEOTIDE SEQUENCE [LARGE SCALE GENOMIC DNA]</scope>
    <source>
        <strain evidence="10">V071</strain>
    </source>
</reference>
<sequence length="200" mass="21667">MQESTASAATTAGHQEEHSTLLPESGSHSPSPIPMLTSTVHYQDHSVSLPVSGIIARTHNMALNETAVTPEAPIAPPVTIAIVLGVIAGIVGTILLIYYLISLITKKSSVDIQPYKDEDTDVPLSSIEQRADKGGKEMFLQPACPEEENGDRAFLQWKPESNYSSMCKCEPINSRIHPVRASLVDKTSENQIESFLNVSD</sequence>
<keyword evidence="11" id="KW-1185">Reference proteome</keyword>
<dbReference type="InterPro" id="IPR049535">
    <property type="entry name" value="GYPA_B"/>
</dbReference>
<evidence type="ECO:0000256" key="9">
    <source>
        <dbReference type="SAM" id="Phobius"/>
    </source>
</evidence>
<comment type="caution">
    <text evidence="10">The sequence shown here is derived from an EMBL/GenBank/DDBJ whole genome shotgun (WGS) entry which is preliminary data.</text>
</comment>
<proteinExistence type="predicted"/>
<evidence type="ECO:0000256" key="8">
    <source>
        <dbReference type="SAM" id="MobiDB-lite"/>
    </source>
</evidence>
<evidence type="ECO:0000256" key="6">
    <source>
        <dbReference type="ARBA" id="ARBA00023180"/>
    </source>
</evidence>
<organism evidence="10 11">
    <name type="scientific">Myodes glareolus</name>
    <name type="common">Bank vole</name>
    <name type="synonym">Clethrionomys glareolus</name>
    <dbReference type="NCBI Taxonomy" id="447135"/>
    <lineage>
        <taxon>Eukaryota</taxon>
        <taxon>Metazoa</taxon>
        <taxon>Chordata</taxon>
        <taxon>Craniata</taxon>
        <taxon>Vertebrata</taxon>
        <taxon>Euteleostomi</taxon>
        <taxon>Mammalia</taxon>
        <taxon>Eutheria</taxon>
        <taxon>Euarchontoglires</taxon>
        <taxon>Glires</taxon>
        <taxon>Rodentia</taxon>
        <taxon>Myomorpha</taxon>
        <taxon>Muroidea</taxon>
        <taxon>Cricetidae</taxon>
        <taxon>Arvicolinae</taxon>
        <taxon>Myodes</taxon>
    </lineage>
</organism>
<protein>
    <recommendedName>
        <fullName evidence="7">Glycophorin-A</fullName>
    </recommendedName>
</protein>
<feature type="compositionally biased region" description="Polar residues" evidence="8">
    <location>
        <begin position="1"/>
        <end position="13"/>
    </location>
</feature>
<accession>A0AAW0HEL4</accession>
<feature type="compositionally biased region" description="Polar residues" evidence="8">
    <location>
        <begin position="26"/>
        <end position="37"/>
    </location>
</feature>
<feature type="region of interest" description="Disordered" evidence="8">
    <location>
        <begin position="1"/>
        <end position="37"/>
    </location>
</feature>
<evidence type="ECO:0000256" key="7">
    <source>
        <dbReference type="ARBA" id="ARBA00039521"/>
    </source>
</evidence>
<evidence type="ECO:0000256" key="4">
    <source>
        <dbReference type="ARBA" id="ARBA00022989"/>
    </source>
</evidence>
<evidence type="ECO:0000313" key="11">
    <source>
        <dbReference type="Proteomes" id="UP001488838"/>
    </source>
</evidence>
<evidence type="ECO:0000256" key="5">
    <source>
        <dbReference type="ARBA" id="ARBA00023136"/>
    </source>
</evidence>
<dbReference type="EMBL" id="JBBHLL010000510">
    <property type="protein sequence ID" value="KAK7801339.1"/>
    <property type="molecule type" value="Genomic_DNA"/>
</dbReference>
<name>A0AAW0HEL4_MYOGA</name>
<evidence type="ECO:0000256" key="1">
    <source>
        <dbReference type="ARBA" id="ARBA00004167"/>
    </source>
</evidence>
<feature type="transmembrane region" description="Helical" evidence="9">
    <location>
        <begin position="78"/>
        <end position="101"/>
    </location>
</feature>
<keyword evidence="6" id="KW-0325">Glycoprotein</keyword>
<dbReference type="GO" id="GO:0005886">
    <property type="term" value="C:plasma membrane"/>
    <property type="evidence" value="ECO:0007669"/>
    <property type="project" value="TreeGrafter"/>
</dbReference>
<keyword evidence="5 9" id="KW-0472">Membrane</keyword>
<dbReference type="InterPro" id="IPR001195">
    <property type="entry name" value="Glycophorin"/>
</dbReference>
<keyword evidence="3" id="KW-0730">Sialic acid</keyword>
<dbReference type="AlphaFoldDB" id="A0AAW0HEL4"/>
<evidence type="ECO:0000256" key="3">
    <source>
        <dbReference type="ARBA" id="ARBA00022981"/>
    </source>
</evidence>
<dbReference type="Pfam" id="PF01102">
    <property type="entry name" value="Glycophorin_A"/>
    <property type="match status" value="1"/>
</dbReference>
<comment type="subcellular location">
    <subcellularLocation>
        <location evidence="1">Membrane</location>
        <topology evidence="1">Single-pass membrane protein</topology>
    </subcellularLocation>
</comment>
<keyword evidence="4 9" id="KW-1133">Transmembrane helix</keyword>
<keyword evidence="2 9" id="KW-0812">Transmembrane</keyword>
<gene>
    <name evidence="10" type="ORF">U0070_005822</name>
</gene>